<gene>
    <name evidence="4" type="ORF">SAMN06295970_1065</name>
</gene>
<dbReference type="GO" id="GO:0008168">
    <property type="term" value="F:methyltransferase activity"/>
    <property type="evidence" value="ECO:0007669"/>
    <property type="project" value="UniProtKB-KW"/>
</dbReference>
<dbReference type="GO" id="GO:0032259">
    <property type="term" value="P:methylation"/>
    <property type="evidence" value="ECO:0007669"/>
    <property type="project" value="UniProtKB-KW"/>
</dbReference>
<dbReference type="Proteomes" id="UP001158049">
    <property type="component" value="Unassembled WGS sequence"/>
</dbReference>
<evidence type="ECO:0000313" key="4">
    <source>
        <dbReference type="EMBL" id="SMP59058.1"/>
    </source>
</evidence>
<evidence type="ECO:0000259" key="3">
    <source>
        <dbReference type="Pfam" id="PF05175"/>
    </source>
</evidence>
<evidence type="ECO:0000256" key="2">
    <source>
        <dbReference type="ARBA" id="ARBA00022691"/>
    </source>
</evidence>
<dbReference type="EMBL" id="FXUL01000006">
    <property type="protein sequence ID" value="SMP59058.1"/>
    <property type="molecule type" value="Genomic_DNA"/>
</dbReference>
<dbReference type="InterPro" id="IPR050320">
    <property type="entry name" value="N5-glutamine_MTase"/>
</dbReference>
<dbReference type="SUPFAM" id="SSF53335">
    <property type="entry name" value="S-adenosyl-L-methionine-dependent methyltransferases"/>
    <property type="match status" value="1"/>
</dbReference>
<dbReference type="InterPro" id="IPR029063">
    <property type="entry name" value="SAM-dependent_MTases_sf"/>
</dbReference>
<dbReference type="PANTHER" id="PTHR18895">
    <property type="entry name" value="HEMK METHYLTRANSFERASE"/>
    <property type="match status" value="1"/>
</dbReference>
<evidence type="ECO:0000313" key="5">
    <source>
        <dbReference type="Proteomes" id="UP001158049"/>
    </source>
</evidence>
<dbReference type="PANTHER" id="PTHR18895:SF74">
    <property type="entry name" value="MTRF1L RELEASE FACTOR GLUTAMINE METHYLTRANSFERASE"/>
    <property type="match status" value="1"/>
</dbReference>
<keyword evidence="2" id="KW-0949">S-adenosyl-L-methionine</keyword>
<dbReference type="CDD" id="cd02440">
    <property type="entry name" value="AdoMet_MTases"/>
    <property type="match status" value="1"/>
</dbReference>
<dbReference type="PROSITE" id="PS00092">
    <property type="entry name" value="N6_MTASE"/>
    <property type="match status" value="1"/>
</dbReference>
<sequence>MNASTPLSGDDAALNQLLAHLRAQDYRFRTITPLSHAHVLARRDSETGSTLRDLFGWNLPVGKQLLPAALASMLVDSAVLESDGRQWRSKLRVSSIDDALFLHSAYPTEQEDAVFFGPDTYRFVRFMRQALANRPLASGARILDIGCGSGAGGLMLARQCEEADLVLNDINPLALRYSRLNAKGLGLRATLAMGGSLAVVDGQFDLIIANPPYLVDKEARTYRHGGDDLGRSLGLRMVTQAVTRLAPGGRLLFYTGVAIVDGRDPLLAELAPILDGAGLDWRYDEIDPDVFGEELLEPAYHEVDRIAAIGLEAWRKPD</sequence>
<reference evidence="4 5" key="1">
    <citation type="submission" date="2017-05" db="EMBL/GenBank/DDBJ databases">
        <authorList>
            <person name="Varghese N."/>
            <person name="Submissions S."/>
        </authorList>
    </citation>
    <scope>NUCLEOTIDE SEQUENCE [LARGE SCALE GENOMIC DNA]</scope>
    <source>
        <strain evidence="4 5">DSM 26001</strain>
    </source>
</reference>
<comment type="caution">
    <text evidence="4">The sequence shown here is derived from an EMBL/GenBank/DDBJ whole genome shotgun (WGS) entry which is preliminary data.</text>
</comment>
<dbReference type="InterPro" id="IPR002052">
    <property type="entry name" value="DNA_methylase_N6_adenine_CS"/>
</dbReference>
<evidence type="ECO:0000256" key="1">
    <source>
        <dbReference type="ARBA" id="ARBA00022603"/>
    </source>
</evidence>
<keyword evidence="5" id="KW-1185">Reference proteome</keyword>
<dbReference type="Pfam" id="PF05175">
    <property type="entry name" value="MTS"/>
    <property type="match status" value="1"/>
</dbReference>
<accession>A0ABY1Q8A5</accession>
<name>A0ABY1Q8A5_9BURK</name>
<dbReference type="Gene3D" id="3.40.50.150">
    <property type="entry name" value="Vaccinia Virus protein VP39"/>
    <property type="match status" value="1"/>
</dbReference>
<protein>
    <submittedName>
        <fullName evidence="4">Methyltransferase small domain-containing protein</fullName>
    </submittedName>
</protein>
<dbReference type="RefSeq" id="WP_283442123.1">
    <property type="nucleotide sequence ID" value="NZ_FXUL01000006.1"/>
</dbReference>
<dbReference type="InterPro" id="IPR007848">
    <property type="entry name" value="Small_mtfrase_dom"/>
</dbReference>
<keyword evidence="1 4" id="KW-0808">Transferase</keyword>
<keyword evidence="1 4" id="KW-0489">Methyltransferase</keyword>
<feature type="domain" description="Methyltransferase small" evidence="3">
    <location>
        <begin position="133"/>
        <end position="253"/>
    </location>
</feature>
<organism evidence="4 5">
    <name type="scientific">Noviherbaspirillum suwonense</name>
    <dbReference type="NCBI Taxonomy" id="1224511"/>
    <lineage>
        <taxon>Bacteria</taxon>
        <taxon>Pseudomonadati</taxon>
        <taxon>Pseudomonadota</taxon>
        <taxon>Betaproteobacteria</taxon>
        <taxon>Burkholderiales</taxon>
        <taxon>Oxalobacteraceae</taxon>
        <taxon>Noviherbaspirillum</taxon>
    </lineage>
</organism>
<proteinExistence type="predicted"/>